<feature type="compositionally biased region" description="Acidic residues" evidence="1">
    <location>
        <begin position="77"/>
        <end position="90"/>
    </location>
</feature>
<sequence>MSGENALLGHPKENPDANPKKSKDEEDLQLRSKKRMKNGNRDENGWSGQSMGEDAYGRSYCDTVLGRKGGVGREEGSDVEEIEGEEVEDGEGMKVEERKIGDYACPEFVFSKIEEKQIYRPWRRG</sequence>
<name>A0A392Q6X1_9FABA</name>
<comment type="caution">
    <text evidence="2">The sequence shown here is derived from an EMBL/GenBank/DDBJ whole genome shotgun (WGS) entry which is preliminary data.</text>
</comment>
<dbReference type="Proteomes" id="UP000265520">
    <property type="component" value="Unassembled WGS sequence"/>
</dbReference>
<dbReference type="AlphaFoldDB" id="A0A392Q6X1"/>
<organism evidence="2 3">
    <name type="scientific">Trifolium medium</name>
    <dbReference type="NCBI Taxonomy" id="97028"/>
    <lineage>
        <taxon>Eukaryota</taxon>
        <taxon>Viridiplantae</taxon>
        <taxon>Streptophyta</taxon>
        <taxon>Embryophyta</taxon>
        <taxon>Tracheophyta</taxon>
        <taxon>Spermatophyta</taxon>
        <taxon>Magnoliopsida</taxon>
        <taxon>eudicotyledons</taxon>
        <taxon>Gunneridae</taxon>
        <taxon>Pentapetalae</taxon>
        <taxon>rosids</taxon>
        <taxon>fabids</taxon>
        <taxon>Fabales</taxon>
        <taxon>Fabaceae</taxon>
        <taxon>Papilionoideae</taxon>
        <taxon>50 kb inversion clade</taxon>
        <taxon>NPAAA clade</taxon>
        <taxon>Hologalegina</taxon>
        <taxon>IRL clade</taxon>
        <taxon>Trifolieae</taxon>
        <taxon>Trifolium</taxon>
    </lineage>
</organism>
<accession>A0A392Q6X1</accession>
<reference evidence="2 3" key="1">
    <citation type="journal article" date="2018" name="Front. Plant Sci.">
        <title>Red Clover (Trifolium pratense) and Zigzag Clover (T. medium) - A Picture of Genomic Similarities and Differences.</title>
        <authorList>
            <person name="Dluhosova J."/>
            <person name="Istvanek J."/>
            <person name="Nedelnik J."/>
            <person name="Repkova J."/>
        </authorList>
    </citation>
    <scope>NUCLEOTIDE SEQUENCE [LARGE SCALE GENOMIC DNA]</scope>
    <source>
        <strain evidence="3">cv. 10/8</strain>
        <tissue evidence="2">Leaf</tissue>
    </source>
</reference>
<dbReference type="EMBL" id="LXQA010112755">
    <property type="protein sequence ID" value="MCI18995.1"/>
    <property type="molecule type" value="Genomic_DNA"/>
</dbReference>
<feature type="region of interest" description="Disordered" evidence="1">
    <location>
        <begin position="67"/>
        <end position="93"/>
    </location>
</feature>
<keyword evidence="3" id="KW-1185">Reference proteome</keyword>
<evidence type="ECO:0000313" key="3">
    <source>
        <dbReference type="Proteomes" id="UP000265520"/>
    </source>
</evidence>
<evidence type="ECO:0000256" key="1">
    <source>
        <dbReference type="SAM" id="MobiDB-lite"/>
    </source>
</evidence>
<evidence type="ECO:0000313" key="2">
    <source>
        <dbReference type="EMBL" id="MCI18995.1"/>
    </source>
</evidence>
<protein>
    <submittedName>
        <fullName evidence="2">Uncharacterized protein</fullName>
    </submittedName>
</protein>
<feature type="compositionally biased region" description="Basic and acidic residues" evidence="1">
    <location>
        <begin position="10"/>
        <end position="30"/>
    </location>
</feature>
<proteinExistence type="predicted"/>
<feature type="region of interest" description="Disordered" evidence="1">
    <location>
        <begin position="1"/>
        <end position="54"/>
    </location>
</feature>